<dbReference type="Pfam" id="PF08241">
    <property type="entry name" value="Methyltransf_11"/>
    <property type="match status" value="1"/>
</dbReference>
<dbReference type="InterPro" id="IPR013216">
    <property type="entry name" value="Methyltransf_11"/>
</dbReference>
<dbReference type="Proteomes" id="UP000006054">
    <property type="component" value="Chromosome"/>
</dbReference>
<gene>
    <name evidence="2" type="ordered locus">Fleli_1213</name>
</gene>
<dbReference type="AlphaFoldDB" id="I4AI65"/>
<name>I4AI65_BERLS</name>
<evidence type="ECO:0000313" key="2">
    <source>
        <dbReference type="EMBL" id="AFM03650.1"/>
    </source>
</evidence>
<dbReference type="PATRIC" id="fig|880071.3.peg.1187"/>
<reference evidence="3" key="1">
    <citation type="submission" date="2012-06" db="EMBL/GenBank/DDBJ databases">
        <title>The complete genome of Flexibacter litoralis DSM 6794.</title>
        <authorList>
            <person name="Lucas S."/>
            <person name="Copeland A."/>
            <person name="Lapidus A."/>
            <person name="Glavina del Rio T."/>
            <person name="Dalin E."/>
            <person name="Tice H."/>
            <person name="Bruce D."/>
            <person name="Goodwin L."/>
            <person name="Pitluck S."/>
            <person name="Peters L."/>
            <person name="Ovchinnikova G."/>
            <person name="Lu M."/>
            <person name="Kyrpides N."/>
            <person name="Mavromatis K."/>
            <person name="Ivanova N."/>
            <person name="Brettin T."/>
            <person name="Detter J.C."/>
            <person name="Han C."/>
            <person name="Larimer F."/>
            <person name="Land M."/>
            <person name="Hauser L."/>
            <person name="Markowitz V."/>
            <person name="Cheng J.-F."/>
            <person name="Hugenholtz P."/>
            <person name="Woyke T."/>
            <person name="Wu D."/>
            <person name="Spring S."/>
            <person name="Lang E."/>
            <person name="Kopitz M."/>
            <person name="Brambilla E."/>
            <person name="Klenk H.-P."/>
            <person name="Eisen J.A."/>
        </authorList>
    </citation>
    <scope>NUCLEOTIDE SEQUENCE [LARGE SCALE GENOMIC DNA]</scope>
    <source>
        <strain evidence="3">ATCC 23117 / DSM 6794 / NBRC 15988 / NCIMB 1366 / Sio-4</strain>
    </source>
</reference>
<dbReference type="GO" id="GO:0032259">
    <property type="term" value="P:methylation"/>
    <property type="evidence" value="ECO:0007669"/>
    <property type="project" value="UniProtKB-KW"/>
</dbReference>
<protein>
    <submittedName>
        <fullName evidence="2">Methyltransferase family protein</fullName>
    </submittedName>
</protein>
<dbReference type="RefSeq" id="WP_014797107.1">
    <property type="nucleotide sequence ID" value="NC_018018.1"/>
</dbReference>
<organism evidence="2 3">
    <name type="scientific">Bernardetia litoralis (strain ATCC 23117 / DSM 6794 / NBRC 15988 / NCIMB 1366 / Fx l1 / Sio-4)</name>
    <name type="common">Flexibacter litoralis</name>
    <dbReference type="NCBI Taxonomy" id="880071"/>
    <lineage>
        <taxon>Bacteria</taxon>
        <taxon>Pseudomonadati</taxon>
        <taxon>Bacteroidota</taxon>
        <taxon>Cytophagia</taxon>
        <taxon>Cytophagales</taxon>
        <taxon>Bernardetiaceae</taxon>
        <taxon>Bernardetia</taxon>
    </lineage>
</organism>
<evidence type="ECO:0000259" key="1">
    <source>
        <dbReference type="Pfam" id="PF08241"/>
    </source>
</evidence>
<dbReference type="SUPFAM" id="SSF53335">
    <property type="entry name" value="S-adenosyl-L-methionine-dependent methyltransferases"/>
    <property type="match status" value="1"/>
</dbReference>
<dbReference type="EMBL" id="CP003345">
    <property type="protein sequence ID" value="AFM03650.1"/>
    <property type="molecule type" value="Genomic_DNA"/>
</dbReference>
<keyword evidence="2" id="KW-0808">Transferase</keyword>
<sequence>MFKTTEITAYTIPSDNVIHQRLLFAYYQTVKHVSGSILETGCGVGKGAELFKPHCTHYTALDKNQELIDHLQKQHPEFTFLNQHIPPFANQADESFDTVVTQQVIEHIEDDNFYLKEIQRVLKKGGKMILTTPNIKLSLTRNPWHTREYTAKELETLLKKYFSKVDVKGITGNEKIWEYYNQNKASVAKYKKLDIFNLEQNLPRQILQIPYDILNRMNRKKLQEQDNSLVGSVTMDDYFISDDADKCFDFFAVVEK</sequence>
<dbReference type="CDD" id="cd02440">
    <property type="entry name" value="AdoMet_MTases"/>
    <property type="match status" value="1"/>
</dbReference>
<keyword evidence="2" id="KW-0489">Methyltransferase</keyword>
<dbReference type="Gene3D" id="3.40.50.150">
    <property type="entry name" value="Vaccinia Virus protein VP39"/>
    <property type="match status" value="1"/>
</dbReference>
<dbReference type="InterPro" id="IPR029063">
    <property type="entry name" value="SAM-dependent_MTases_sf"/>
</dbReference>
<keyword evidence="3" id="KW-1185">Reference proteome</keyword>
<dbReference type="OrthoDB" id="3896938at2"/>
<proteinExistence type="predicted"/>
<evidence type="ECO:0000313" key="3">
    <source>
        <dbReference type="Proteomes" id="UP000006054"/>
    </source>
</evidence>
<dbReference type="STRING" id="880071.Fleli_1213"/>
<feature type="domain" description="Methyltransferase type 11" evidence="1">
    <location>
        <begin position="38"/>
        <end position="130"/>
    </location>
</feature>
<dbReference type="InterPro" id="IPR050508">
    <property type="entry name" value="Methyltransf_Superfamily"/>
</dbReference>
<dbReference type="KEGG" id="fli:Fleli_1213"/>
<dbReference type="eggNOG" id="COG0500">
    <property type="taxonomic scope" value="Bacteria"/>
</dbReference>
<dbReference type="HOGENOM" id="CLU_1076543_0_0_10"/>
<dbReference type="GO" id="GO:0008757">
    <property type="term" value="F:S-adenosylmethionine-dependent methyltransferase activity"/>
    <property type="evidence" value="ECO:0007669"/>
    <property type="project" value="InterPro"/>
</dbReference>
<accession>I4AI65</accession>
<dbReference type="PANTHER" id="PTHR42912">
    <property type="entry name" value="METHYLTRANSFERASE"/>
    <property type="match status" value="1"/>
</dbReference>